<evidence type="ECO:0000313" key="3">
    <source>
        <dbReference type="EMBL" id="OLN25628.1"/>
    </source>
</evidence>
<dbReference type="Pfam" id="PF18902">
    <property type="entry name" value="DUF5658"/>
    <property type="match status" value="1"/>
</dbReference>
<feature type="transmembrane region" description="Helical" evidence="1">
    <location>
        <begin position="26"/>
        <end position="44"/>
    </location>
</feature>
<reference evidence="3 4" key="1">
    <citation type="submission" date="2016-09" db="EMBL/GenBank/DDBJ databases">
        <title>Complete genome of Desulfosporosinus sp. OL.</title>
        <authorList>
            <person name="Mardanov A."/>
            <person name="Beletsky A."/>
            <person name="Panova A."/>
            <person name="Karnachuk O."/>
            <person name="Ravin N."/>
        </authorList>
    </citation>
    <scope>NUCLEOTIDE SEQUENCE [LARGE SCALE GENOMIC DNA]</scope>
    <source>
        <strain evidence="3 4">OL</strain>
    </source>
</reference>
<feature type="transmembrane region" description="Helical" evidence="1">
    <location>
        <begin position="56"/>
        <end position="77"/>
    </location>
</feature>
<proteinExistence type="predicted"/>
<gene>
    <name evidence="3" type="ORF">DSOL_5275</name>
</gene>
<keyword evidence="1" id="KW-0812">Transmembrane</keyword>
<keyword evidence="1" id="KW-0472">Membrane</keyword>
<dbReference type="AlphaFoldDB" id="A0A1Q8QE79"/>
<name>A0A1Q8QE79_9FIRM</name>
<sequence length="81" mass="9318">MLALSHGAVERNIIADYFIDHNALHYLKLGGIGFLCIYLIHAAKRDLKSQLRVIRVLWRANLAYSFITVSNVVLYFIQNQN</sequence>
<keyword evidence="1" id="KW-1133">Transmembrane helix</keyword>
<dbReference type="STRING" id="1888891.DSOL_5275"/>
<dbReference type="Proteomes" id="UP000186102">
    <property type="component" value="Unassembled WGS sequence"/>
</dbReference>
<feature type="domain" description="DUF5658" evidence="2">
    <location>
        <begin position="3"/>
        <end position="76"/>
    </location>
</feature>
<comment type="caution">
    <text evidence="3">The sequence shown here is derived from an EMBL/GenBank/DDBJ whole genome shotgun (WGS) entry which is preliminary data.</text>
</comment>
<evidence type="ECO:0000259" key="2">
    <source>
        <dbReference type="Pfam" id="PF18902"/>
    </source>
</evidence>
<keyword evidence="4" id="KW-1185">Reference proteome</keyword>
<dbReference type="EMBL" id="MLBF01000107">
    <property type="protein sequence ID" value="OLN25628.1"/>
    <property type="molecule type" value="Genomic_DNA"/>
</dbReference>
<dbReference type="InterPro" id="IPR043717">
    <property type="entry name" value="DUF5658"/>
</dbReference>
<organism evidence="3 4">
    <name type="scientific">Desulfosporosinus metallidurans</name>
    <dbReference type="NCBI Taxonomy" id="1888891"/>
    <lineage>
        <taxon>Bacteria</taxon>
        <taxon>Bacillati</taxon>
        <taxon>Bacillota</taxon>
        <taxon>Clostridia</taxon>
        <taxon>Eubacteriales</taxon>
        <taxon>Desulfitobacteriaceae</taxon>
        <taxon>Desulfosporosinus</taxon>
    </lineage>
</organism>
<accession>A0A1Q8QE79</accession>
<evidence type="ECO:0000256" key="1">
    <source>
        <dbReference type="SAM" id="Phobius"/>
    </source>
</evidence>
<evidence type="ECO:0000313" key="4">
    <source>
        <dbReference type="Proteomes" id="UP000186102"/>
    </source>
</evidence>
<protein>
    <recommendedName>
        <fullName evidence="2">DUF5658 domain-containing protein</fullName>
    </recommendedName>
</protein>